<accession>A0AA41K411</accession>
<dbReference type="Gene3D" id="3.20.20.70">
    <property type="entry name" value="Aldolase class I"/>
    <property type="match status" value="1"/>
</dbReference>
<dbReference type="AlphaFoldDB" id="A0AA41K411"/>
<dbReference type="SUPFAM" id="SSF51395">
    <property type="entry name" value="FMN-linked oxidoreductases"/>
    <property type="match status" value="1"/>
</dbReference>
<proteinExistence type="predicted"/>
<comment type="caution">
    <text evidence="4">The sequence shown here is derived from an EMBL/GenBank/DDBJ whole genome shotgun (WGS) entry which is preliminary data.</text>
</comment>
<organism evidence="4 5">
    <name type="scientific">Enterocloster citroniae</name>
    <dbReference type="NCBI Taxonomy" id="358743"/>
    <lineage>
        <taxon>Bacteria</taxon>
        <taxon>Bacillati</taxon>
        <taxon>Bacillota</taxon>
        <taxon>Clostridia</taxon>
        <taxon>Lachnospirales</taxon>
        <taxon>Lachnospiraceae</taxon>
        <taxon>Enterocloster</taxon>
    </lineage>
</organism>
<dbReference type="PANTHER" id="PTHR43656">
    <property type="entry name" value="BINDING OXIDOREDUCTASE, PUTATIVE (AFU_ORTHOLOGUE AFUA_2G08260)-RELATED"/>
    <property type="match status" value="1"/>
</dbReference>
<evidence type="ECO:0000256" key="2">
    <source>
        <dbReference type="ARBA" id="ARBA00023002"/>
    </source>
</evidence>
<evidence type="ECO:0000259" key="3">
    <source>
        <dbReference type="Pfam" id="PF00724"/>
    </source>
</evidence>
<dbReference type="InterPro" id="IPR051799">
    <property type="entry name" value="NADH_flavin_oxidoreductase"/>
</dbReference>
<evidence type="ECO:0000313" key="5">
    <source>
        <dbReference type="Proteomes" id="UP000708338"/>
    </source>
</evidence>
<dbReference type="RefSeq" id="WP_007859959.1">
    <property type="nucleotide sequence ID" value="NZ_CABJDD010000002.1"/>
</dbReference>
<gene>
    <name evidence="4" type="ORF">GPL26_03810</name>
</gene>
<sequence>MDILKQPIKIGPINLSSRLVMAPMETGKADNNRVSQALCDYYDEKSRGGYLGMVITEHCYVSPEGREGKAQLCAAWDDCIQGLSKIADVIHKNSVPVILQISHGGSKARRSITGMDPISASAVKIPGRQGQEELPKEMDQAEIDRVVACFTDAAVRAKKAGYDGVELHSAHGYLLDQFYSPCTNKRVGDYAGTNLAGRTRIHVRIIEGIRKAVGDDFLISVRLGACDYMEGGAIKEEAATAGKILQIAGADLISVSGGMCDYMRPGHKEPGWFAELSECIKKESSIPVLLTGGITEKAWAEQLLLAEKADLIGIGRAILNDSSLPERFLTSTQ</sequence>
<protein>
    <submittedName>
        <fullName evidence="4">NADH:flavin oxidoreductase</fullName>
    </submittedName>
</protein>
<keyword evidence="2" id="KW-0560">Oxidoreductase</keyword>
<name>A0AA41K411_9FIRM</name>
<dbReference type="Proteomes" id="UP000708338">
    <property type="component" value="Unassembled WGS sequence"/>
</dbReference>
<dbReference type="InterPro" id="IPR013785">
    <property type="entry name" value="Aldolase_TIM"/>
</dbReference>
<dbReference type="Pfam" id="PF00724">
    <property type="entry name" value="Oxidored_FMN"/>
    <property type="match status" value="1"/>
</dbReference>
<dbReference type="CDD" id="cd02803">
    <property type="entry name" value="OYE_like_FMN_family"/>
    <property type="match status" value="1"/>
</dbReference>
<dbReference type="InterPro" id="IPR001155">
    <property type="entry name" value="OxRdtase_FMN_N"/>
</dbReference>
<dbReference type="GO" id="GO:0016491">
    <property type="term" value="F:oxidoreductase activity"/>
    <property type="evidence" value="ECO:0007669"/>
    <property type="project" value="UniProtKB-KW"/>
</dbReference>
<dbReference type="GO" id="GO:0010181">
    <property type="term" value="F:FMN binding"/>
    <property type="evidence" value="ECO:0007669"/>
    <property type="project" value="InterPro"/>
</dbReference>
<dbReference type="EMBL" id="WQPS01000004">
    <property type="protein sequence ID" value="MBT9808766.1"/>
    <property type="molecule type" value="Genomic_DNA"/>
</dbReference>
<evidence type="ECO:0000313" key="4">
    <source>
        <dbReference type="EMBL" id="MBT9808766.1"/>
    </source>
</evidence>
<keyword evidence="1" id="KW-0285">Flavoprotein</keyword>
<reference evidence="4" key="1">
    <citation type="journal article" date="2021" name="Gut Microbes">
        <title>A synthetic consortium of 100 gut commensals modulates the composition and function in a colon model of the microbiome of elderly subjects.</title>
        <authorList>
            <person name="Perez M."/>
            <person name="Ntemiri A."/>
            <person name="Tan H."/>
            <person name="Harris H.M.B."/>
            <person name="Roager H.M."/>
            <person name="Ribiere C."/>
            <person name="O'Toole P.W."/>
        </authorList>
    </citation>
    <scope>NUCLEOTIDE SEQUENCE</scope>
    <source>
        <strain evidence="4">MCC335</strain>
    </source>
</reference>
<dbReference type="PANTHER" id="PTHR43656:SF2">
    <property type="entry name" value="BINDING OXIDOREDUCTASE, PUTATIVE (AFU_ORTHOLOGUE AFUA_2G08260)-RELATED"/>
    <property type="match status" value="1"/>
</dbReference>
<feature type="domain" description="NADH:flavin oxidoreductase/NADH oxidase N-terminal" evidence="3">
    <location>
        <begin position="6"/>
        <end position="327"/>
    </location>
</feature>
<evidence type="ECO:0000256" key="1">
    <source>
        <dbReference type="ARBA" id="ARBA00022630"/>
    </source>
</evidence>